<evidence type="ECO:0000313" key="2">
    <source>
        <dbReference type="Proteomes" id="UP000262477"/>
    </source>
</evidence>
<protein>
    <recommendedName>
        <fullName evidence="3">Prolyl 4-hydroxylase alpha subunit Fe(2+) 2OG dioxygenase domain-containing protein</fullName>
    </recommendedName>
</protein>
<accession>A0A371PU84</accession>
<reference evidence="1 2" key="1">
    <citation type="submission" date="2018-08" db="EMBL/GenBank/DDBJ databases">
        <title>Streptomyces NEAU-D10 sp. nov., a novel Actinomycete isolated from soil.</title>
        <authorList>
            <person name="Jin L."/>
        </authorList>
    </citation>
    <scope>NUCLEOTIDE SEQUENCE [LARGE SCALE GENOMIC DNA]</scope>
    <source>
        <strain evidence="1 2">NEAU-D10</strain>
    </source>
</reference>
<dbReference type="Gene3D" id="2.60.120.620">
    <property type="entry name" value="q2cbj1_9rhob like domain"/>
    <property type="match status" value="1"/>
</dbReference>
<proteinExistence type="predicted"/>
<gene>
    <name evidence="1" type="ORF">DY245_36465</name>
</gene>
<comment type="caution">
    <text evidence="1">The sequence shown here is derived from an EMBL/GenBank/DDBJ whole genome shotgun (WGS) entry which is preliminary data.</text>
</comment>
<dbReference type="InterPro" id="IPR055091">
    <property type="entry name" value="WelO5-like"/>
</dbReference>
<name>A0A371PU84_STRIH</name>
<evidence type="ECO:0008006" key="3">
    <source>
        <dbReference type="Google" id="ProtNLM"/>
    </source>
</evidence>
<dbReference type="RefSeq" id="WP_128511369.1">
    <property type="nucleotide sequence ID" value="NZ_QUAC01000413.1"/>
</dbReference>
<sequence>MSTTDAWTRVVIDAAAERPDADLLRRLAHGETAVVVLRNLLPAEAFTDNRTRIGKLFANASTTSYANGALTTIGPYLAKYLQDLDGYFQSADEAKGMLDAADFDLADQVRARLRDAFGLDAVSVAQEPDGRDYAASVVRIHADGVRNPLHNDNIMRDAQGTGIALTGLAYQLSCVVCLQECDEGGELRMYRKPWEPADETYKIQDGLGYDEAVVDGYPCHEFKPQTGDVYLINPMQYHSIERVTGSDRLTMGFFMGFGTDALNSAVVWG</sequence>
<dbReference type="OrthoDB" id="6532393at2"/>
<dbReference type="Proteomes" id="UP000262477">
    <property type="component" value="Unassembled WGS sequence"/>
</dbReference>
<dbReference type="SUPFAM" id="SSF51197">
    <property type="entry name" value="Clavaminate synthase-like"/>
    <property type="match status" value="1"/>
</dbReference>
<dbReference type="AlphaFoldDB" id="A0A371PU84"/>
<dbReference type="EMBL" id="QUAC01000413">
    <property type="protein sequence ID" value="REK85713.1"/>
    <property type="molecule type" value="Genomic_DNA"/>
</dbReference>
<keyword evidence="2" id="KW-1185">Reference proteome</keyword>
<organism evidence="1 2">
    <name type="scientific">Streptomyces inhibens</name>
    <dbReference type="NCBI Taxonomy" id="2293571"/>
    <lineage>
        <taxon>Bacteria</taxon>
        <taxon>Bacillati</taxon>
        <taxon>Actinomycetota</taxon>
        <taxon>Actinomycetes</taxon>
        <taxon>Kitasatosporales</taxon>
        <taxon>Streptomycetaceae</taxon>
        <taxon>Streptomyces</taxon>
    </lineage>
</organism>
<dbReference type="Pfam" id="PF22814">
    <property type="entry name" value="WelO5"/>
    <property type="match status" value="1"/>
</dbReference>
<evidence type="ECO:0000313" key="1">
    <source>
        <dbReference type="EMBL" id="REK85713.1"/>
    </source>
</evidence>